<dbReference type="EMBL" id="JH819024">
    <property type="protein sequence ID" value="EKC23389.1"/>
    <property type="molecule type" value="Genomic_DNA"/>
</dbReference>
<dbReference type="InterPro" id="IPR002350">
    <property type="entry name" value="Kazal_dom"/>
</dbReference>
<dbReference type="InterPro" id="IPR053265">
    <property type="entry name" value="Serpin"/>
</dbReference>
<dbReference type="SMART" id="SM00280">
    <property type="entry name" value="KAZAL"/>
    <property type="match status" value="2"/>
</dbReference>
<reference evidence="2" key="1">
    <citation type="journal article" date="2012" name="Nature">
        <title>The oyster genome reveals stress adaptation and complexity of shell formation.</title>
        <authorList>
            <person name="Zhang G."/>
            <person name="Fang X."/>
            <person name="Guo X."/>
            <person name="Li L."/>
            <person name="Luo R."/>
            <person name="Xu F."/>
            <person name="Yang P."/>
            <person name="Zhang L."/>
            <person name="Wang X."/>
            <person name="Qi H."/>
            <person name="Xiong Z."/>
            <person name="Que H."/>
            <person name="Xie Y."/>
            <person name="Holland P.W."/>
            <person name="Paps J."/>
            <person name="Zhu Y."/>
            <person name="Wu F."/>
            <person name="Chen Y."/>
            <person name="Wang J."/>
            <person name="Peng C."/>
            <person name="Meng J."/>
            <person name="Yang L."/>
            <person name="Liu J."/>
            <person name="Wen B."/>
            <person name="Zhang N."/>
            <person name="Huang Z."/>
            <person name="Zhu Q."/>
            <person name="Feng Y."/>
            <person name="Mount A."/>
            <person name="Hedgecock D."/>
            <person name="Xu Z."/>
            <person name="Liu Y."/>
            <person name="Domazet-Loso T."/>
            <person name="Du Y."/>
            <person name="Sun X."/>
            <person name="Zhang S."/>
            <person name="Liu B."/>
            <person name="Cheng P."/>
            <person name="Jiang X."/>
            <person name="Li J."/>
            <person name="Fan D."/>
            <person name="Wang W."/>
            <person name="Fu W."/>
            <person name="Wang T."/>
            <person name="Wang B."/>
            <person name="Zhang J."/>
            <person name="Peng Z."/>
            <person name="Li Y."/>
            <person name="Li N."/>
            <person name="Wang J."/>
            <person name="Chen M."/>
            <person name="He Y."/>
            <person name="Tan F."/>
            <person name="Song X."/>
            <person name="Zheng Q."/>
            <person name="Huang R."/>
            <person name="Yang H."/>
            <person name="Du X."/>
            <person name="Chen L."/>
            <person name="Yang M."/>
            <person name="Gaffney P.M."/>
            <person name="Wang S."/>
            <person name="Luo L."/>
            <person name="She Z."/>
            <person name="Ming Y."/>
            <person name="Huang W."/>
            <person name="Zhang S."/>
            <person name="Huang B."/>
            <person name="Zhang Y."/>
            <person name="Qu T."/>
            <person name="Ni P."/>
            <person name="Miao G."/>
            <person name="Wang J."/>
            <person name="Wang Q."/>
            <person name="Steinberg C.E."/>
            <person name="Wang H."/>
            <person name="Li N."/>
            <person name="Qian L."/>
            <person name="Zhang G."/>
            <person name="Li Y."/>
            <person name="Yang H."/>
            <person name="Liu X."/>
            <person name="Wang J."/>
            <person name="Yin Y."/>
            <person name="Wang J."/>
        </authorList>
    </citation>
    <scope>NUCLEOTIDE SEQUENCE [LARGE SCALE GENOMIC DNA]</scope>
    <source>
        <strain evidence="2">05x7-T-G4-1.051#20</strain>
    </source>
</reference>
<dbReference type="InParanoid" id="K1PWI7"/>
<dbReference type="PROSITE" id="PS00282">
    <property type="entry name" value="KAZAL_1"/>
    <property type="match status" value="1"/>
</dbReference>
<name>K1PWI7_MAGGI</name>
<keyword evidence="2" id="KW-0378">Hydrolase</keyword>
<dbReference type="SUPFAM" id="SSF100895">
    <property type="entry name" value="Kazal-type serine protease inhibitors"/>
    <property type="match status" value="2"/>
</dbReference>
<gene>
    <name evidence="2" type="ORF">CGI_10019606</name>
</gene>
<dbReference type="HOGENOM" id="CLU_1564404_0_0_1"/>
<dbReference type="PANTHER" id="PTHR21131">
    <property type="entry name" value="SERINE-TYPE ENDOPEPTIDASE INHIBITOR"/>
    <property type="match status" value="1"/>
</dbReference>
<protein>
    <submittedName>
        <fullName evidence="2">Four-domain proteases inhibitor</fullName>
    </submittedName>
</protein>
<dbReference type="CDD" id="cd00104">
    <property type="entry name" value="KAZAL_FS"/>
    <property type="match status" value="2"/>
</dbReference>
<dbReference type="InterPro" id="IPR036058">
    <property type="entry name" value="Kazal_dom_sf"/>
</dbReference>
<dbReference type="Pfam" id="PF00050">
    <property type="entry name" value="Kazal_1"/>
    <property type="match status" value="1"/>
</dbReference>
<dbReference type="PANTHER" id="PTHR21131:SF0">
    <property type="entry name" value="GEO10195P1-RELATED"/>
    <property type="match status" value="1"/>
</dbReference>
<proteinExistence type="predicted"/>
<feature type="domain" description="Kazal-like" evidence="1">
    <location>
        <begin position="37"/>
        <end position="79"/>
    </location>
</feature>
<keyword evidence="2" id="KW-0645">Protease</keyword>
<dbReference type="AlphaFoldDB" id="K1PWI7"/>
<organism evidence="2">
    <name type="scientific">Magallana gigas</name>
    <name type="common">Pacific oyster</name>
    <name type="synonym">Crassostrea gigas</name>
    <dbReference type="NCBI Taxonomy" id="29159"/>
    <lineage>
        <taxon>Eukaryota</taxon>
        <taxon>Metazoa</taxon>
        <taxon>Spiralia</taxon>
        <taxon>Lophotrochozoa</taxon>
        <taxon>Mollusca</taxon>
        <taxon>Bivalvia</taxon>
        <taxon>Autobranchia</taxon>
        <taxon>Pteriomorphia</taxon>
        <taxon>Ostreida</taxon>
        <taxon>Ostreoidea</taxon>
        <taxon>Ostreidae</taxon>
        <taxon>Magallana</taxon>
    </lineage>
</organism>
<dbReference type="Pfam" id="PF07648">
    <property type="entry name" value="Kazal_2"/>
    <property type="match status" value="1"/>
</dbReference>
<evidence type="ECO:0000313" key="2">
    <source>
        <dbReference type="EMBL" id="EKC23389.1"/>
    </source>
</evidence>
<feature type="domain" description="Kazal-like" evidence="1">
    <location>
        <begin position="80"/>
        <end position="122"/>
    </location>
</feature>
<dbReference type="GO" id="GO:0008233">
    <property type="term" value="F:peptidase activity"/>
    <property type="evidence" value="ECO:0007669"/>
    <property type="project" value="UniProtKB-KW"/>
</dbReference>
<evidence type="ECO:0000259" key="1">
    <source>
        <dbReference type="PROSITE" id="PS51465"/>
    </source>
</evidence>
<dbReference type="Gene3D" id="3.30.60.30">
    <property type="match status" value="2"/>
</dbReference>
<sequence>MLHIEIRKVYLKTGSVRSIDPDIYDLAAMLAAMIQLSPLVPGCICAAVYDPVCGVNGRTYSNECRARCEYVPVRCRGSCPCGRCVCTAEYDPVCGIDGRTYSNPCSARCSGIYSYRPGECSNGKSNLGVEISLEKLKHFDNVQNGQKNGLSSVSKALYLAYNLKLDTAEYG</sequence>
<accession>K1PWI7</accession>
<dbReference type="GO" id="GO:0006508">
    <property type="term" value="P:proteolysis"/>
    <property type="evidence" value="ECO:0007669"/>
    <property type="project" value="UniProtKB-KW"/>
</dbReference>
<dbReference type="PROSITE" id="PS51465">
    <property type="entry name" value="KAZAL_2"/>
    <property type="match status" value="2"/>
</dbReference>